<proteinExistence type="predicted"/>
<gene>
    <name evidence="2" type="ORF">Q9L58_005045</name>
</gene>
<organism evidence="2 3">
    <name type="scientific">Discina gigas</name>
    <dbReference type="NCBI Taxonomy" id="1032678"/>
    <lineage>
        <taxon>Eukaryota</taxon>
        <taxon>Fungi</taxon>
        <taxon>Dikarya</taxon>
        <taxon>Ascomycota</taxon>
        <taxon>Pezizomycotina</taxon>
        <taxon>Pezizomycetes</taxon>
        <taxon>Pezizales</taxon>
        <taxon>Discinaceae</taxon>
        <taxon>Discina</taxon>
    </lineage>
</organism>
<feature type="region of interest" description="Disordered" evidence="1">
    <location>
        <begin position="1"/>
        <end position="105"/>
    </location>
</feature>
<feature type="compositionally biased region" description="Acidic residues" evidence="1">
    <location>
        <begin position="45"/>
        <end position="60"/>
    </location>
</feature>
<dbReference type="EMBL" id="JBBBZM010000058">
    <property type="protein sequence ID" value="KAL0636016.1"/>
    <property type="molecule type" value="Genomic_DNA"/>
</dbReference>
<name>A0ABR3GJE7_9PEZI</name>
<sequence length="200" mass="21198">MSFGGFSDIQRDRDRAHSSRHRNNEDGESGFSRWSAGTHRGRSETEEETEEESGHEEGPEDQQQQQQQHQPPRRQRGDPSPTEGNSYATNNPRGPVTTNGAGAGVGVGVGVGGINWGSAAETGIANLAKAYDKSASINKEAAGSNGAGKPNVFGQRLAEREEPESGAGTVMVKQAFGSGECALGSGFPPWWFELIGEGLQ</sequence>
<evidence type="ECO:0000313" key="2">
    <source>
        <dbReference type="EMBL" id="KAL0636016.1"/>
    </source>
</evidence>
<protein>
    <submittedName>
        <fullName evidence="2">Uncharacterized protein</fullName>
    </submittedName>
</protein>
<evidence type="ECO:0000256" key="1">
    <source>
        <dbReference type="SAM" id="MobiDB-lite"/>
    </source>
</evidence>
<feature type="compositionally biased region" description="Low complexity" evidence="1">
    <location>
        <begin position="61"/>
        <end position="70"/>
    </location>
</feature>
<keyword evidence="3" id="KW-1185">Reference proteome</keyword>
<accession>A0ABR3GJE7</accession>
<reference evidence="2 3" key="1">
    <citation type="submission" date="2024-02" db="EMBL/GenBank/DDBJ databases">
        <title>Discinaceae phylogenomics.</title>
        <authorList>
            <person name="Dirks A.C."/>
            <person name="James T.Y."/>
        </authorList>
    </citation>
    <scope>NUCLEOTIDE SEQUENCE [LARGE SCALE GENOMIC DNA]</scope>
    <source>
        <strain evidence="2 3">ACD0624</strain>
    </source>
</reference>
<feature type="compositionally biased region" description="Basic and acidic residues" evidence="1">
    <location>
        <begin position="9"/>
        <end position="25"/>
    </location>
</feature>
<evidence type="ECO:0000313" key="3">
    <source>
        <dbReference type="Proteomes" id="UP001447188"/>
    </source>
</evidence>
<dbReference type="Proteomes" id="UP001447188">
    <property type="component" value="Unassembled WGS sequence"/>
</dbReference>
<comment type="caution">
    <text evidence="2">The sequence shown here is derived from an EMBL/GenBank/DDBJ whole genome shotgun (WGS) entry which is preliminary data.</text>
</comment>
<feature type="compositionally biased region" description="Polar residues" evidence="1">
    <location>
        <begin position="82"/>
        <end position="99"/>
    </location>
</feature>